<reference evidence="2" key="2">
    <citation type="journal article" date="2021" name="Microbiome">
        <title>Successional dynamics and alternative stable states in a saline activated sludge microbial community over 9 years.</title>
        <authorList>
            <person name="Wang Y."/>
            <person name="Ye J."/>
            <person name="Ju F."/>
            <person name="Liu L."/>
            <person name="Boyd J.A."/>
            <person name="Deng Y."/>
            <person name="Parks D.H."/>
            <person name="Jiang X."/>
            <person name="Yin X."/>
            <person name="Woodcroft B.J."/>
            <person name="Tyson G.W."/>
            <person name="Hugenholtz P."/>
            <person name="Polz M.F."/>
            <person name="Zhang T."/>
        </authorList>
    </citation>
    <scope>NUCLEOTIDE SEQUENCE</scope>
    <source>
        <strain evidence="2">HKST-UBA02</strain>
    </source>
</reference>
<evidence type="ECO:0000256" key="1">
    <source>
        <dbReference type="SAM" id="SignalP"/>
    </source>
</evidence>
<sequence length="224" mass="23067">MRRMLLVAALAVFWTGTASAEIDTDAGSRSVLFSFSGLSELGAGSYDLGTTPSLPSGGEGTRLTTAGIGFRKFLANGLAIRPGLTLGFASNKTEFDNREVTESGSAFGLSAVLEKHYHQPGARIAPYLGVGAGLGVASGSAKVDFKDGAFEDREDKSSGFGLGVFGALGFQAEVFDGANLGAEYRLGLAFNSGSIEPDGSDKIDTSSFGMGISTASFFLSVDLD</sequence>
<name>A0A956NBX6_UNCEI</name>
<feature type="signal peptide" evidence="1">
    <location>
        <begin position="1"/>
        <end position="20"/>
    </location>
</feature>
<reference evidence="2" key="1">
    <citation type="submission" date="2020-04" db="EMBL/GenBank/DDBJ databases">
        <authorList>
            <person name="Zhang T."/>
        </authorList>
    </citation>
    <scope>NUCLEOTIDE SEQUENCE</scope>
    <source>
        <strain evidence="2">HKST-UBA02</strain>
    </source>
</reference>
<dbReference type="AlphaFoldDB" id="A0A956NBX6"/>
<dbReference type="Gene3D" id="2.40.160.20">
    <property type="match status" value="1"/>
</dbReference>
<protein>
    <submittedName>
        <fullName evidence="2">Outer membrane beta-barrel protein</fullName>
    </submittedName>
</protein>
<accession>A0A956NBX6</accession>
<evidence type="ECO:0000313" key="2">
    <source>
        <dbReference type="EMBL" id="MCA9754785.1"/>
    </source>
</evidence>
<dbReference type="EMBL" id="JAGQHS010000009">
    <property type="protein sequence ID" value="MCA9754785.1"/>
    <property type="molecule type" value="Genomic_DNA"/>
</dbReference>
<dbReference type="Proteomes" id="UP000739538">
    <property type="component" value="Unassembled WGS sequence"/>
</dbReference>
<comment type="caution">
    <text evidence="2">The sequence shown here is derived from an EMBL/GenBank/DDBJ whole genome shotgun (WGS) entry which is preliminary data.</text>
</comment>
<feature type="chain" id="PRO_5038074948" evidence="1">
    <location>
        <begin position="21"/>
        <end position="224"/>
    </location>
</feature>
<keyword evidence="1" id="KW-0732">Signal</keyword>
<dbReference type="InterPro" id="IPR011250">
    <property type="entry name" value="OMP/PagP_B-barrel"/>
</dbReference>
<evidence type="ECO:0000313" key="3">
    <source>
        <dbReference type="Proteomes" id="UP000739538"/>
    </source>
</evidence>
<proteinExistence type="predicted"/>
<gene>
    <name evidence="2" type="ORF">KDA27_03210</name>
</gene>
<organism evidence="2 3">
    <name type="scientific">Eiseniibacteriota bacterium</name>
    <dbReference type="NCBI Taxonomy" id="2212470"/>
    <lineage>
        <taxon>Bacteria</taxon>
        <taxon>Candidatus Eiseniibacteriota</taxon>
    </lineage>
</organism>
<dbReference type="SUPFAM" id="SSF56925">
    <property type="entry name" value="OMPA-like"/>
    <property type="match status" value="1"/>
</dbReference>